<keyword evidence="5 6" id="KW-0472">Membrane</keyword>
<dbReference type="Gene3D" id="1.20.1440.20">
    <property type="entry name" value="LemA-like domain"/>
    <property type="match status" value="1"/>
</dbReference>
<keyword evidence="4 6" id="KW-1133">Transmembrane helix</keyword>
<evidence type="ECO:0000313" key="7">
    <source>
        <dbReference type="EMBL" id="MDQ0274881.1"/>
    </source>
</evidence>
<evidence type="ECO:0000313" key="8">
    <source>
        <dbReference type="Proteomes" id="UP001236559"/>
    </source>
</evidence>
<reference evidence="7 8" key="1">
    <citation type="submission" date="2023-07" db="EMBL/GenBank/DDBJ databases">
        <title>Genomic Encyclopedia of Type Strains, Phase IV (KMG-IV): sequencing the most valuable type-strain genomes for metagenomic binning, comparative biology and taxonomic classification.</title>
        <authorList>
            <person name="Goeker M."/>
        </authorList>
    </citation>
    <scope>NUCLEOTIDE SEQUENCE [LARGE SCALE GENOMIC DNA]</scope>
    <source>
        <strain evidence="7 8">DSM 22616</strain>
    </source>
</reference>
<comment type="subcellular location">
    <subcellularLocation>
        <location evidence="1">Membrane</location>
        <topology evidence="1">Single-pass membrane protein</topology>
    </subcellularLocation>
</comment>
<dbReference type="EMBL" id="JAUSTN010000004">
    <property type="protein sequence ID" value="MDQ0274881.1"/>
    <property type="molecule type" value="Genomic_DNA"/>
</dbReference>
<keyword evidence="8" id="KW-1185">Reference proteome</keyword>
<organism evidence="7 8">
    <name type="scientific">Peptoniphilus koenoeneniae</name>
    <dbReference type="NCBI Taxonomy" id="507751"/>
    <lineage>
        <taxon>Bacteria</taxon>
        <taxon>Bacillati</taxon>
        <taxon>Bacillota</taxon>
        <taxon>Tissierellia</taxon>
        <taxon>Tissierellales</taxon>
        <taxon>Peptoniphilaceae</taxon>
        <taxon>Peptoniphilus</taxon>
    </lineage>
</organism>
<comment type="similarity">
    <text evidence="2">Belongs to the LemA family.</text>
</comment>
<feature type="transmembrane region" description="Helical" evidence="6">
    <location>
        <begin position="6"/>
        <end position="27"/>
    </location>
</feature>
<evidence type="ECO:0000256" key="2">
    <source>
        <dbReference type="ARBA" id="ARBA00008854"/>
    </source>
</evidence>
<dbReference type="InterPro" id="IPR023353">
    <property type="entry name" value="LemA-like_dom_sf"/>
</dbReference>
<proteinExistence type="inferred from homology"/>
<evidence type="ECO:0000256" key="4">
    <source>
        <dbReference type="ARBA" id="ARBA00022989"/>
    </source>
</evidence>
<dbReference type="PANTHER" id="PTHR34478:SF1">
    <property type="entry name" value="PROTEIN LEMA"/>
    <property type="match status" value="1"/>
</dbReference>
<dbReference type="RefSeq" id="WP_023056169.1">
    <property type="nucleotide sequence ID" value="NZ_JAUSTN010000004.1"/>
</dbReference>
<evidence type="ECO:0000256" key="6">
    <source>
        <dbReference type="SAM" id="Phobius"/>
    </source>
</evidence>
<comment type="caution">
    <text evidence="7">The sequence shown here is derived from an EMBL/GenBank/DDBJ whole genome shotgun (WGS) entry which is preliminary data.</text>
</comment>
<keyword evidence="3 6" id="KW-0812">Transmembrane</keyword>
<sequence length="191" mass="22319">MEKFISLVTSFLVIPFLFLFCLIIWFIRASNKLNRYKIIIKESEKNLDIALAKRYDTICQMIKVAKSFAKYEKSTFTDLVKLRQESGIRGFENVIKNQDQAIEKIHVLAEAYPELKSSEEFLRLEDEIDDENEQLAAAKRIVNNNISIFNQEIVSFPTSQVAKLKGMVEMDFLREENLDQKKSIDDFDYNV</sequence>
<name>A0ABU0AVN6_9FIRM</name>
<dbReference type="SUPFAM" id="SSF140478">
    <property type="entry name" value="LemA-like"/>
    <property type="match status" value="1"/>
</dbReference>
<dbReference type="Pfam" id="PF04011">
    <property type="entry name" value="LemA"/>
    <property type="match status" value="1"/>
</dbReference>
<evidence type="ECO:0000256" key="1">
    <source>
        <dbReference type="ARBA" id="ARBA00004167"/>
    </source>
</evidence>
<gene>
    <name evidence="7" type="ORF">J2S72_000902</name>
</gene>
<dbReference type="InterPro" id="IPR007156">
    <property type="entry name" value="MamQ_LemA"/>
</dbReference>
<dbReference type="Proteomes" id="UP001236559">
    <property type="component" value="Unassembled WGS sequence"/>
</dbReference>
<protein>
    <submittedName>
        <fullName evidence="7">LemA protein</fullName>
    </submittedName>
</protein>
<dbReference type="PANTHER" id="PTHR34478">
    <property type="entry name" value="PROTEIN LEMA"/>
    <property type="match status" value="1"/>
</dbReference>
<accession>A0ABU0AVN6</accession>
<evidence type="ECO:0000256" key="5">
    <source>
        <dbReference type="ARBA" id="ARBA00023136"/>
    </source>
</evidence>
<evidence type="ECO:0000256" key="3">
    <source>
        <dbReference type="ARBA" id="ARBA00022692"/>
    </source>
</evidence>